<dbReference type="PROSITE" id="PS51910">
    <property type="entry name" value="GH18_2"/>
    <property type="match status" value="1"/>
</dbReference>
<dbReference type="InterPro" id="IPR029070">
    <property type="entry name" value="Chitinase_insertion_sf"/>
</dbReference>
<dbReference type="SUPFAM" id="SSF54556">
    <property type="entry name" value="Chitinase insertion domain"/>
    <property type="match status" value="1"/>
</dbReference>
<evidence type="ECO:0000256" key="1">
    <source>
        <dbReference type="ARBA" id="ARBA00022801"/>
    </source>
</evidence>
<dbReference type="OrthoDB" id="6130020at2759"/>
<keyword evidence="2 3" id="KW-0326">Glycosidase</keyword>
<accession>A0A7I8VQ57</accession>
<name>A0A7I8VQ57_9ANNE</name>
<dbReference type="InterPro" id="IPR017853">
    <property type="entry name" value="GH"/>
</dbReference>
<dbReference type="GO" id="GO:0008061">
    <property type="term" value="F:chitin binding"/>
    <property type="evidence" value="ECO:0007669"/>
    <property type="project" value="InterPro"/>
</dbReference>
<dbReference type="InterPro" id="IPR011583">
    <property type="entry name" value="Chitinase_II/V-like_cat"/>
</dbReference>
<evidence type="ECO:0000256" key="3">
    <source>
        <dbReference type="RuleBase" id="RU000489"/>
    </source>
</evidence>
<comment type="similarity">
    <text evidence="4">Belongs to the glycosyl hydrolase 18 family.</text>
</comment>
<evidence type="ECO:0000256" key="2">
    <source>
        <dbReference type="ARBA" id="ARBA00023295"/>
    </source>
</evidence>
<dbReference type="InterPro" id="IPR001579">
    <property type="entry name" value="Glyco_hydro_18_chit_AS"/>
</dbReference>
<dbReference type="Gene3D" id="3.20.20.80">
    <property type="entry name" value="Glycosidases"/>
    <property type="match status" value="1"/>
</dbReference>
<dbReference type="InterPro" id="IPR050314">
    <property type="entry name" value="Glycosyl_Hydrlase_18"/>
</dbReference>
<dbReference type="Proteomes" id="UP000549394">
    <property type="component" value="Unassembled WGS sequence"/>
</dbReference>
<reference evidence="6 7" key="1">
    <citation type="submission" date="2020-08" db="EMBL/GenBank/DDBJ databases">
        <authorList>
            <person name="Hejnol A."/>
        </authorList>
    </citation>
    <scope>NUCLEOTIDE SEQUENCE [LARGE SCALE GENOMIC DNA]</scope>
</reference>
<organism evidence="6 7">
    <name type="scientific">Dimorphilus gyrociliatus</name>
    <dbReference type="NCBI Taxonomy" id="2664684"/>
    <lineage>
        <taxon>Eukaryota</taxon>
        <taxon>Metazoa</taxon>
        <taxon>Spiralia</taxon>
        <taxon>Lophotrochozoa</taxon>
        <taxon>Annelida</taxon>
        <taxon>Polychaeta</taxon>
        <taxon>Polychaeta incertae sedis</taxon>
        <taxon>Dinophilidae</taxon>
        <taxon>Dimorphilus</taxon>
    </lineage>
</organism>
<dbReference type="SMART" id="SM00636">
    <property type="entry name" value="Glyco_18"/>
    <property type="match status" value="1"/>
</dbReference>
<dbReference type="SUPFAM" id="SSF51445">
    <property type="entry name" value="(Trans)glycosidases"/>
    <property type="match status" value="1"/>
</dbReference>
<dbReference type="EMBL" id="CAJFCJ010000008">
    <property type="protein sequence ID" value="CAD5118374.1"/>
    <property type="molecule type" value="Genomic_DNA"/>
</dbReference>
<evidence type="ECO:0000313" key="6">
    <source>
        <dbReference type="EMBL" id="CAD5118374.1"/>
    </source>
</evidence>
<dbReference type="GO" id="GO:0006032">
    <property type="term" value="P:chitin catabolic process"/>
    <property type="evidence" value="ECO:0007669"/>
    <property type="project" value="UniProtKB-ARBA"/>
</dbReference>
<comment type="caution">
    <text evidence="6">The sequence shown here is derived from an EMBL/GenBank/DDBJ whole genome shotgun (WGS) entry which is preliminary data.</text>
</comment>
<gene>
    <name evidence="6" type="ORF">DGYR_LOCUS6761</name>
</gene>
<evidence type="ECO:0000313" key="7">
    <source>
        <dbReference type="Proteomes" id="UP000549394"/>
    </source>
</evidence>
<evidence type="ECO:0000256" key="4">
    <source>
        <dbReference type="RuleBase" id="RU004453"/>
    </source>
</evidence>
<dbReference type="PANTHER" id="PTHR11177">
    <property type="entry name" value="CHITINASE"/>
    <property type="match status" value="1"/>
</dbReference>
<dbReference type="GO" id="GO:0005576">
    <property type="term" value="C:extracellular region"/>
    <property type="evidence" value="ECO:0007669"/>
    <property type="project" value="TreeGrafter"/>
</dbReference>
<dbReference type="GO" id="GO:0004568">
    <property type="term" value="F:chitinase activity"/>
    <property type="evidence" value="ECO:0007669"/>
    <property type="project" value="UniProtKB-ARBA"/>
</dbReference>
<evidence type="ECO:0000259" key="5">
    <source>
        <dbReference type="PROSITE" id="PS51910"/>
    </source>
</evidence>
<dbReference type="Pfam" id="PF00704">
    <property type="entry name" value="Glyco_hydro_18"/>
    <property type="match status" value="1"/>
</dbReference>
<keyword evidence="1 3" id="KW-0378">Hydrolase</keyword>
<dbReference type="PANTHER" id="PTHR11177:SF317">
    <property type="entry name" value="CHITINASE 12-RELATED"/>
    <property type="match status" value="1"/>
</dbReference>
<dbReference type="GO" id="GO:0005975">
    <property type="term" value="P:carbohydrate metabolic process"/>
    <property type="evidence" value="ECO:0007669"/>
    <property type="project" value="InterPro"/>
</dbReference>
<dbReference type="InterPro" id="IPR001223">
    <property type="entry name" value="Glyco_hydro18_cat"/>
</dbReference>
<proteinExistence type="inferred from homology"/>
<sequence>MLKSEQQIEKFAKSCKEFVDTNNFDGIDLDFEWPGKDEKHQFTLLVKTVRKYMKEKILTNAFAVGNAALEGYDLKELEKYLDNFHLMTYDLKGIWNRRLGFHTDIRLIKEKAEYFLSKGIPRHKIFIGLSEYGRAFGTSLHKFKPNDFCGKCLTTKWFYTFAEICELLTNGWTYSNDSLAKSSYVYSISDNIWIGFDSIDDINDKIEYIKSEKFGAMIWEITQDDFENKCNRGFMPILNSVASLMDTSEKSNTRLLPMNGSSNNIAVNLYFLGTLLLILELELN</sequence>
<protein>
    <submittedName>
        <fullName evidence="6">DgyrCDS7086</fullName>
    </submittedName>
</protein>
<dbReference type="PROSITE" id="PS01095">
    <property type="entry name" value="GH18_1"/>
    <property type="match status" value="1"/>
</dbReference>
<keyword evidence="7" id="KW-1185">Reference proteome</keyword>
<dbReference type="Gene3D" id="3.10.50.10">
    <property type="match status" value="1"/>
</dbReference>
<dbReference type="AlphaFoldDB" id="A0A7I8VQ57"/>
<feature type="domain" description="GH18" evidence="5">
    <location>
        <begin position="1"/>
        <end position="248"/>
    </location>
</feature>